<dbReference type="EC" id="3.1.4.4" evidence="3"/>
<keyword evidence="4" id="KW-0378">Hydrolase</keyword>
<evidence type="ECO:0000256" key="6">
    <source>
        <dbReference type="ARBA" id="ARBA00023098"/>
    </source>
</evidence>
<evidence type="ECO:0000256" key="5">
    <source>
        <dbReference type="ARBA" id="ARBA00022963"/>
    </source>
</evidence>
<dbReference type="InterPro" id="IPR001736">
    <property type="entry name" value="PLipase_D/transphosphatidylase"/>
</dbReference>
<dbReference type="Pfam" id="PF13091">
    <property type="entry name" value="PLDc_2"/>
    <property type="match status" value="1"/>
</dbReference>
<organism evidence="8 9">
    <name type="scientific">Gelidibacter pelagius</name>
    <dbReference type="NCBI Taxonomy" id="2819985"/>
    <lineage>
        <taxon>Bacteria</taxon>
        <taxon>Pseudomonadati</taxon>
        <taxon>Bacteroidota</taxon>
        <taxon>Flavobacteriia</taxon>
        <taxon>Flavobacteriales</taxon>
        <taxon>Flavobacteriaceae</taxon>
        <taxon>Gelidibacter</taxon>
    </lineage>
</organism>
<dbReference type="RefSeq" id="WP_208232988.1">
    <property type="nucleotide sequence ID" value="NZ_JAGEVG010000005.1"/>
</dbReference>
<dbReference type="Gene3D" id="3.30.870.10">
    <property type="entry name" value="Endonuclease Chain A"/>
    <property type="match status" value="2"/>
</dbReference>
<evidence type="ECO:0000256" key="1">
    <source>
        <dbReference type="ARBA" id="ARBA00000798"/>
    </source>
</evidence>
<keyword evidence="6" id="KW-0443">Lipid metabolism</keyword>
<name>A0ABS3SQ69_9FLAO</name>
<comment type="similarity">
    <text evidence="2">Belongs to the phospholipase D family.</text>
</comment>
<proteinExistence type="inferred from homology"/>
<dbReference type="PANTHER" id="PTHR43856:SF1">
    <property type="entry name" value="MITOCHONDRIAL CARDIOLIPIN HYDROLASE"/>
    <property type="match status" value="1"/>
</dbReference>
<dbReference type="PROSITE" id="PS50035">
    <property type="entry name" value="PLD"/>
    <property type="match status" value="1"/>
</dbReference>
<dbReference type="SUPFAM" id="SSF56024">
    <property type="entry name" value="Phospholipase D/nuclease"/>
    <property type="match status" value="2"/>
</dbReference>
<evidence type="ECO:0000313" key="9">
    <source>
        <dbReference type="Proteomes" id="UP000681315"/>
    </source>
</evidence>
<dbReference type="EMBL" id="JAGEVG010000005">
    <property type="protein sequence ID" value="MBO3097850.1"/>
    <property type="molecule type" value="Genomic_DNA"/>
</dbReference>
<gene>
    <name evidence="8" type="ORF">J4051_06195</name>
</gene>
<evidence type="ECO:0000256" key="2">
    <source>
        <dbReference type="ARBA" id="ARBA00008664"/>
    </source>
</evidence>
<keyword evidence="9" id="KW-1185">Reference proteome</keyword>
<dbReference type="SMART" id="SM00155">
    <property type="entry name" value="PLDc"/>
    <property type="match status" value="2"/>
</dbReference>
<feature type="domain" description="PLD phosphodiesterase" evidence="7">
    <location>
        <begin position="132"/>
        <end position="159"/>
    </location>
</feature>
<protein>
    <recommendedName>
        <fullName evidence="3">phospholipase D</fullName>
        <ecNumber evidence="3">3.1.4.4</ecNumber>
    </recommendedName>
</protein>
<dbReference type="PANTHER" id="PTHR43856">
    <property type="entry name" value="CARDIOLIPIN HYDROLASE"/>
    <property type="match status" value="1"/>
</dbReference>
<dbReference type="Proteomes" id="UP000681315">
    <property type="component" value="Unassembled WGS sequence"/>
</dbReference>
<sequence>MNKSGLITNKGEFQGGYFVLNENRDDSEWIEKTDLFVTLPYINSIKDELISLIRNSSFSIKLCSFILTDQDIYLEIEQILNNTNVAVFILTQLDDSKFSTSLLSEEEMTENFNQIHLDIIKKLYSQGAHVRATRTAHAKFIISDRKKALITSANVTTPSLTSNPETGIYISDLQTSKDLDSLFDEIFQNGTEYTKFISASSSRQFIISRQNNISADTIASLTRSNLRFTYEEYDHSLYNELIDLMENTKEDIYLSTYSIVGLEFLPEFVRTVKKKIEQGLSVHVFSRGMNYRADHLASCTQLAKLGCKIYGDIYNHSKGIITTERSMIFTANIDGNHGLKNGFEVGAIMNEAQAEHMATFVKWQIKTAPYVFALSPSKKSYFSYYSFYCREKEINHKKTPDNIIVKLKAHNRELASLIDETPCYLKFKNQKIIQLQIGRNTYQANLEENILIIGERISYRDYNLESYLLCYDTIKIIFE</sequence>
<evidence type="ECO:0000256" key="4">
    <source>
        <dbReference type="ARBA" id="ARBA00022801"/>
    </source>
</evidence>
<comment type="catalytic activity">
    <reaction evidence="1">
        <text>a 1,2-diacyl-sn-glycero-3-phosphocholine + H2O = a 1,2-diacyl-sn-glycero-3-phosphate + choline + H(+)</text>
        <dbReference type="Rhea" id="RHEA:14445"/>
        <dbReference type="ChEBI" id="CHEBI:15354"/>
        <dbReference type="ChEBI" id="CHEBI:15377"/>
        <dbReference type="ChEBI" id="CHEBI:15378"/>
        <dbReference type="ChEBI" id="CHEBI:57643"/>
        <dbReference type="ChEBI" id="CHEBI:58608"/>
        <dbReference type="EC" id="3.1.4.4"/>
    </reaction>
</comment>
<evidence type="ECO:0000259" key="7">
    <source>
        <dbReference type="PROSITE" id="PS50035"/>
    </source>
</evidence>
<dbReference type="InterPro" id="IPR051406">
    <property type="entry name" value="PLD_domain"/>
</dbReference>
<evidence type="ECO:0000256" key="3">
    <source>
        <dbReference type="ARBA" id="ARBA00012027"/>
    </source>
</evidence>
<reference evidence="8 9" key="1">
    <citation type="submission" date="2021-03" db="EMBL/GenBank/DDBJ databases">
        <title>Gelidibacter sp. nov., isolated from costal sediment.</title>
        <authorList>
            <person name="Lun K.-Y."/>
        </authorList>
    </citation>
    <scope>NUCLEOTIDE SEQUENCE [LARGE SCALE GENOMIC DNA]</scope>
    <source>
        <strain evidence="8 9">DF109</strain>
    </source>
</reference>
<keyword evidence="5" id="KW-0442">Lipid degradation</keyword>
<evidence type="ECO:0000313" key="8">
    <source>
        <dbReference type="EMBL" id="MBO3097850.1"/>
    </source>
</evidence>
<accession>A0ABS3SQ69</accession>
<dbReference type="InterPro" id="IPR025202">
    <property type="entry name" value="PLD-like_dom"/>
</dbReference>
<comment type="caution">
    <text evidence="8">The sequence shown here is derived from an EMBL/GenBank/DDBJ whole genome shotgun (WGS) entry which is preliminary data.</text>
</comment>